<dbReference type="GO" id="GO:0003677">
    <property type="term" value="F:DNA binding"/>
    <property type="evidence" value="ECO:0007669"/>
    <property type="project" value="UniProtKB-UniRule"/>
</dbReference>
<dbReference type="Pfam" id="PF03704">
    <property type="entry name" value="BTAD"/>
    <property type="match status" value="1"/>
</dbReference>
<comment type="caution">
    <text evidence="7">The sequence shown here is derived from an EMBL/GenBank/DDBJ whole genome shotgun (WGS) entry which is preliminary data.</text>
</comment>
<proteinExistence type="inferred from homology"/>
<protein>
    <recommendedName>
        <fullName evidence="6">OmpR/PhoB-type domain-containing protein</fullName>
    </recommendedName>
</protein>
<dbReference type="InterPro" id="IPR051677">
    <property type="entry name" value="AfsR-DnrI-RedD_regulator"/>
</dbReference>
<organism evidence="7 8">
    <name type="scientific">Herbidospora galbida</name>
    <dbReference type="NCBI Taxonomy" id="2575442"/>
    <lineage>
        <taxon>Bacteria</taxon>
        <taxon>Bacillati</taxon>
        <taxon>Actinomycetota</taxon>
        <taxon>Actinomycetes</taxon>
        <taxon>Streptosporangiales</taxon>
        <taxon>Streptosporangiaceae</taxon>
        <taxon>Herbidospora</taxon>
    </lineage>
</organism>
<sequence>MDVRLFGPMEVRDADGRQVELGTPKQRAVLAMLAIEPGRVVSLDRLIDELWSGEAPSSATGTLQAYVSQLRRALEPGRAPRTPPRVLLTREPGYLLAVAPGEVDLARFRALADDGRRVLAQGEPARALQVLDQALAVWRGRPLEEFAGYPFAQPVITELADLWVSATEDRFEARLAFGESGSCVPGLESLVHDHPYRERMWGLLVLALYRAGRQADALAALRQVRAVLDRELGIEPGPELRKLEQAVFGQSADLDIPAPAVTVTAAPVPRVAGDRLIARTEQLARIDERLAAVRRGQGGVLLVTGEAGVGKTRLAQAAAEEAEASGLAVGWGRCAEDTGAPAFWPWLQVLRDLGRDTARSLLTGDEALADDPGAALFELHARVVDDLAGGPVPALVVLDDLHWADAASLRLLQFAAGELARRPVLVLATLRPYPGDLLRDTLGSLNREIGTDRVPLRPFSPDEVSLYLRRRDLDDPALAGRLHERTGGNPFYLGELLRLLDSEHRLGTAAAEGVPDGVREVIGRRVARLPEATQEILRAVAVLGREAEVDVLERVTGADAEQVMSQLEPAVGTGLLVESDDGYRFSHALVRDALYAGLPRLARARLHLRAALALEDLPSVEVSTLAHHFGLAARVGGAAKAVEHAIGAARQSAARHAYDEAAAYWARALAALGPGDPARRCDLLIEHGQALRAVGDPERARVALVEAIGLAADLGDRAAVIRAVSVFGGATVWNWQPYGWVDERLVGVLDGLLREPLDPAERAAVLSVLGLELGYSPRRAEGEAMAAEAIELARRTGDDDLRVRTINGYLVIADLTTREAERTAVTDEMLAIPGLPARTEIVARVFRMSNLLRGGRLAEWERELARCRHLLTEARRPELTAMVLNAESAMRVLRGEWDEAERLAGEFGGLLGATTMWGRDYPRLVTVFVARRARGRTAEILPELVEYASRPEMIPLRPVAILATIDVGDLDGARRMVAEWGTEIPDNWSTGFLTALWAEISCHLSTPDPGPLYTRLRPYEDRIVVSGTGTAALGSTHLPLARLARAMGDPALARRHAEAALIVHERLGLVHWAGESRRILTDLGA</sequence>
<dbReference type="SUPFAM" id="SSF48452">
    <property type="entry name" value="TPR-like"/>
    <property type="match status" value="1"/>
</dbReference>
<feature type="DNA-binding region" description="OmpR/PhoB-type" evidence="5">
    <location>
        <begin position="1"/>
        <end position="98"/>
    </location>
</feature>
<dbReference type="PANTHER" id="PTHR35807">
    <property type="entry name" value="TRANSCRIPTIONAL REGULATOR REDD-RELATED"/>
    <property type="match status" value="1"/>
</dbReference>
<dbReference type="InterPro" id="IPR027417">
    <property type="entry name" value="P-loop_NTPase"/>
</dbReference>
<keyword evidence="3 5" id="KW-0238">DNA-binding</keyword>
<evidence type="ECO:0000313" key="7">
    <source>
        <dbReference type="EMBL" id="TKK89074.1"/>
    </source>
</evidence>
<dbReference type="InterPro" id="IPR016032">
    <property type="entry name" value="Sig_transdc_resp-reg_C-effctor"/>
</dbReference>
<dbReference type="Gene3D" id="1.10.10.10">
    <property type="entry name" value="Winged helix-like DNA-binding domain superfamily/Winged helix DNA-binding domain"/>
    <property type="match status" value="1"/>
</dbReference>
<dbReference type="SUPFAM" id="SSF46894">
    <property type="entry name" value="C-terminal effector domain of the bipartite response regulators"/>
    <property type="match status" value="1"/>
</dbReference>
<dbReference type="InterPro" id="IPR036388">
    <property type="entry name" value="WH-like_DNA-bd_sf"/>
</dbReference>
<dbReference type="SMART" id="SM01043">
    <property type="entry name" value="BTAD"/>
    <property type="match status" value="1"/>
</dbReference>
<dbReference type="SMART" id="SM00862">
    <property type="entry name" value="Trans_reg_C"/>
    <property type="match status" value="1"/>
</dbReference>
<dbReference type="InterPro" id="IPR001867">
    <property type="entry name" value="OmpR/PhoB-type_DNA-bd"/>
</dbReference>
<dbReference type="Proteomes" id="UP000308705">
    <property type="component" value="Unassembled WGS sequence"/>
</dbReference>
<keyword evidence="2" id="KW-0805">Transcription regulation</keyword>
<dbReference type="PROSITE" id="PS51755">
    <property type="entry name" value="OMPR_PHOB"/>
    <property type="match status" value="1"/>
</dbReference>
<dbReference type="CDD" id="cd15831">
    <property type="entry name" value="BTAD"/>
    <property type="match status" value="1"/>
</dbReference>
<name>A0A4U3MKM9_9ACTN</name>
<dbReference type="InterPro" id="IPR011990">
    <property type="entry name" value="TPR-like_helical_dom_sf"/>
</dbReference>
<dbReference type="Gene3D" id="1.25.40.10">
    <property type="entry name" value="Tetratricopeptide repeat domain"/>
    <property type="match status" value="1"/>
</dbReference>
<evidence type="ECO:0000256" key="4">
    <source>
        <dbReference type="ARBA" id="ARBA00023163"/>
    </source>
</evidence>
<dbReference type="EMBL" id="SZQA01000008">
    <property type="protein sequence ID" value="TKK89074.1"/>
    <property type="molecule type" value="Genomic_DNA"/>
</dbReference>
<evidence type="ECO:0000259" key="6">
    <source>
        <dbReference type="PROSITE" id="PS51755"/>
    </source>
</evidence>
<evidence type="ECO:0000256" key="3">
    <source>
        <dbReference type="ARBA" id="ARBA00023125"/>
    </source>
</evidence>
<dbReference type="CDD" id="cd00383">
    <property type="entry name" value="trans_reg_C"/>
    <property type="match status" value="1"/>
</dbReference>
<evidence type="ECO:0000313" key="8">
    <source>
        <dbReference type="Proteomes" id="UP000308705"/>
    </source>
</evidence>
<dbReference type="Gene3D" id="3.40.50.300">
    <property type="entry name" value="P-loop containing nucleotide triphosphate hydrolases"/>
    <property type="match status" value="1"/>
</dbReference>
<comment type="similarity">
    <text evidence="1">Belongs to the AfsR/DnrI/RedD regulatory family.</text>
</comment>
<dbReference type="SUPFAM" id="SSF52540">
    <property type="entry name" value="P-loop containing nucleoside triphosphate hydrolases"/>
    <property type="match status" value="1"/>
</dbReference>
<dbReference type="InterPro" id="IPR005158">
    <property type="entry name" value="BTAD"/>
</dbReference>
<feature type="domain" description="OmpR/PhoB-type" evidence="6">
    <location>
        <begin position="1"/>
        <end position="98"/>
    </location>
</feature>
<accession>A0A4U3MKM9</accession>
<evidence type="ECO:0000256" key="5">
    <source>
        <dbReference type="PROSITE-ProRule" id="PRU01091"/>
    </source>
</evidence>
<dbReference type="GO" id="GO:0006355">
    <property type="term" value="P:regulation of DNA-templated transcription"/>
    <property type="evidence" value="ECO:0007669"/>
    <property type="project" value="InterPro"/>
</dbReference>
<dbReference type="InterPro" id="IPR041664">
    <property type="entry name" value="AAA_16"/>
</dbReference>
<evidence type="ECO:0000256" key="1">
    <source>
        <dbReference type="ARBA" id="ARBA00005820"/>
    </source>
</evidence>
<dbReference type="AlphaFoldDB" id="A0A4U3MKM9"/>
<dbReference type="RefSeq" id="WP_137246991.1">
    <property type="nucleotide sequence ID" value="NZ_SZQA01000008.1"/>
</dbReference>
<keyword evidence="4" id="KW-0804">Transcription</keyword>
<reference evidence="7 8" key="1">
    <citation type="submission" date="2019-04" db="EMBL/GenBank/DDBJ databases">
        <title>Herbidospora sp. NEAU-GS14.nov., a novel actinomycete isolated from soil.</title>
        <authorList>
            <person name="Han L."/>
        </authorList>
    </citation>
    <scope>NUCLEOTIDE SEQUENCE [LARGE SCALE GENOMIC DNA]</scope>
    <source>
        <strain evidence="7 8">NEAU-GS14</strain>
    </source>
</reference>
<gene>
    <name evidence="7" type="ORF">FDA94_11220</name>
</gene>
<dbReference type="PANTHER" id="PTHR35807:SF1">
    <property type="entry name" value="TRANSCRIPTIONAL REGULATOR REDD"/>
    <property type="match status" value="1"/>
</dbReference>
<dbReference type="Pfam" id="PF00486">
    <property type="entry name" value="Trans_reg_C"/>
    <property type="match status" value="1"/>
</dbReference>
<keyword evidence="8" id="KW-1185">Reference proteome</keyword>
<dbReference type="Pfam" id="PF13191">
    <property type="entry name" value="AAA_16"/>
    <property type="match status" value="1"/>
</dbReference>
<dbReference type="OrthoDB" id="134712at2"/>
<dbReference type="GO" id="GO:0000160">
    <property type="term" value="P:phosphorelay signal transduction system"/>
    <property type="evidence" value="ECO:0007669"/>
    <property type="project" value="InterPro"/>
</dbReference>
<evidence type="ECO:0000256" key="2">
    <source>
        <dbReference type="ARBA" id="ARBA00023015"/>
    </source>
</evidence>